<sequence length="140" mass="15395">MLEDVLVQLGLSTDGLAVMGYSKVADPWGTCHQLLGQVPPNDKDERLNSLKFSWLRENFETLSSSPTEFEIIFATRAYILLLLGGLALNSFSDVVLPAMSRDKSQDEEHKRLPSSAIVSGFTPNAIYGIRESPTTSVATY</sequence>
<dbReference type="Proteomes" id="UP000593574">
    <property type="component" value="Unassembled WGS sequence"/>
</dbReference>
<dbReference type="EMBL" id="JABEZV010000005">
    <property type="protein sequence ID" value="MBA0711541.1"/>
    <property type="molecule type" value="Genomic_DNA"/>
</dbReference>
<evidence type="ECO:0000313" key="2">
    <source>
        <dbReference type="Proteomes" id="UP000593574"/>
    </source>
</evidence>
<proteinExistence type="predicted"/>
<gene>
    <name evidence="1" type="ORF">Golax_010709</name>
</gene>
<dbReference type="AlphaFoldDB" id="A0A7J8ZIB8"/>
<protein>
    <submittedName>
        <fullName evidence="1">Uncharacterized protein</fullName>
    </submittedName>
</protein>
<dbReference type="PANTHER" id="PTHR46033:SF8">
    <property type="entry name" value="PROTEIN MAINTENANCE OF MERISTEMS-LIKE"/>
    <property type="match status" value="1"/>
</dbReference>
<reference evidence="1 2" key="1">
    <citation type="journal article" date="2019" name="Genome Biol. Evol.">
        <title>Insights into the evolution of the New World diploid cottons (Gossypium, subgenus Houzingenia) based on genome sequencing.</title>
        <authorList>
            <person name="Grover C.E."/>
            <person name="Arick M.A. 2nd"/>
            <person name="Thrash A."/>
            <person name="Conover J.L."/>
            <person name="Sanders W.S."/>
            <person name="Peterson D.G."/>
            <person name="Frelichowski J.E."/>
            <person name="Scheffler J.A."/>
            <person name="Scheffler B.E."/>
            <person name="Wendel J.F."/>
        </authorList>
    </citation>
    <scope>NUCLEOTIDE SEQUENCE [LARGE SCALE GENOMIC DNA]</scope>
    <source>
        <strain evidence="1">4</strain>
        <tissue evidence="1">Leaf</tissue>
    </source>
</reference>
<dbReference type="GO" id="GO:0010073">
    <property type="term" value="P:meristem maintenance"/>
    <property type="evidence" value="ECO:0007669"/>
    <property type="project" value="InterPro"/>
</dbReference>
<evidence type="ECO:0000313" key="1">
    <source>
        <dbReference type="EMBL" id="MBA0711541.1"/>
    </source>
</evidence>
<keyword evidence="2" id="KW-1185">Reference proteome</keyword>
<organism evidence="1 2">
    <name type="scientific">Gossypium laxum</name>
    <dbReference type="NCBI Taxonomy" id="34288"/>
    <lineage>
        <taxon>Eukaryota</taxon>
        <taxon>Viridiplantae</taxon>
        <taxon>Streptophyta</taxon>
        <taxon>Embryophyta</taxon>
        <taxon>Tracheophyta</taxon>
        <taxon>Spermatophyta</taxon>
        <taxon>Magnoliopsida</taxon>
        <taxon>eudicotyledons</taxon>
        <taxon>Gunneridae</taxon>
        <taxon>Pentapetalae</taxon>
        <taxon>rosids</taxon>
        <taxon>malvids</taxon>
        <taxon>Malvales</taxon>
        <taxon>Malvaceae</taxon>
        <taxon>Malvoideae</taxon>
        <taxon>Gossypium</taxon>
    </lineage>
</organism>
<name>A0A7J8ZIB8_9ROSI</name>
<comment type="caution">
    <text evidence="1">The sequence shown here is derived from an EMBL/GenBank/DDBJ whole genome shotgun (WGS) entry which is preliminary data.</text>
</comment>
<dbReference type="PANTHER" id="PTHR46033">
    <property type="entry name" value="PROTEIN MAIN-LIKE 2"/>
    <property type="match status" value="1"/>
</dbReference>
<accession>A0A7J8ZIB8</accession>
<dbReference type="InterPro" id="IPR044824">
    <property type="entry name" value="MAIN-like"/>
</dbReference>